<feature type="region of interest" description="Disordered" evidence="2">
    <location>
        <begin position="884"/>
        <end position="1067"/>
    </location>
</feature>
<dbReference type="GO" id="GO:0034198">
    <property type="term" value="P:cellular response to amino acid starvation"/>
    <property type="evidence" value="ECO:0007669"/>
    <property type="project" value="TreeGrafter"/>
</dbReference>
<feature type="compositionally biased region" description="Basic and acidic residues" evidence="2">
    <location>
        <begin position="297"/>
        <end position="306"/>
    </location>
</feature>
<gene>
    <name evidence="4" type="primary">npr3</name>
    <name evidence="4" type="ORF">OC846_001094</name>
</gene>
<feature type="domain" description="GATOR1 complex protein NPRL3 C-terminal HTH" evidence="3">
    <location>
        <begin position="1419"/>
        <end position="1479"/>
    </location>
</feature>
<feature type="compositionally biased region" description="Polar residues" evidence="2">
    <location>
        <begin position="891"/>
        <end position="908"/>
    </location>
</feature>
<accession>A0AAN6GTA3</accession>
<dbReference type="InterPro" id="IPR005365">
    <property type="entry name" value="Npr3"/>
</dbReference>
<dbReference type="InterPro" id="IPR056603">
    <property type="entry name" value="HTH_NPRL3"/>
</dbReference>
<organism evidence="4 5">
    <name type="scientific">Tilletia horrida</name>
    <dbReference type="NCBI Taxonomy" id="155126"/>
    <lineage>
        <taxon>Eukaryota</taxon>
        <taxon>Fungi</taxon>
        <taxon>Dikarya</taxon>
        <taxon>Basidiomycota</taxon>
        <taxon>Ustilaginomycotina</taxon>
        <taxon>Exobasidiomycetes</taxon>
        <taxon>Tilletiales</taxon>
        <taxon>Tilletiaceae</taxon>
        <taxon>Tilletia</taxon>
    </lineage>
</organism>
<comment type="similarity">
    <text evidence="1">Belongs to the NPR3 family.</text>
</comment>
<dbReference type="GO" id="GO:0010508">
    <property type="term" value="P:positive regulation of autophagy"/>
    <property type="evidence" value="ECO:0007669"/>
    <property type="project" value="TreeGrafter"/>
</dbReference>
<dbReference type="EMBL" id="JAPDMZ010000014">
    <property type="protein sequence ID" value="KAK0556527.1"/>
    <property type="molecule type" value="Genomic_DNA"/>
</dbReference>
<feature type="region of interest" description="Disordered" evidence="2">
    <location>
        <begin position="1319"/>
        <end position="1416"/>
    </location>
</feature>
<feature type="compositionally biased region" description="Polar residues" evidence="2">
    <location>
        <begin position="368"/>
        <end position="379"/>
    </location>
</feature>
<feature type="compositionally biased region" description="Basic and acidic residues" evidence="2">
    <location>
        <begin position="98"/>
        <end position="114"/>
    </location>
</feature>
<reference evidence="4" key="1">
    <citation type="journal article" date="2023" name="PhytoFront">
        <title>Draft Genome Resources of Seven Strains of Tilletia horrida, Causal Agent of Kernel Smut of Rice.</title>
        <authorList>
            <person name="Khanal S."/>
            <person name="Antony Babu S."/>
            <person name="Zhou X.G."/>
        </authorList>
    </citation>
    <scope>NUCLEOTIDE SEQUENCE</scope>
    <source>
        <strain evidence="4">TX6</strain>
    </source>
</reference>
<sequence length="1484" mass="163425">MAPVIRPRTTAGWSAPTATPQPRRRKKTDSSPQAAPSPRTGPTASLIALLLVANSSRGSHIVFQWPPKPKLFRRLSQVRYYNSTSANTTTSYAFDRQHNAPTEHPHHSETEHQPHPTTYSRRYRANHDDGDDDNDDDEDYDEEPSASDSTHSLSSITHSASSSSSSSSSINNANNPRSPSNYSPSTSSEEESALRREHHQQQQQQDLLDEHASSSAYLSHNDDTDSHSHFGDDSHHGDDDQDPTTTATNTGDNTRDPSFIENDRRSIQTESDVHSVDHHHERSRTSSLAPPLHPSRLRHELNEHSHSSHHPQARTKRAPSSNLGHRSLSRTRASLRESISSSIQSGSDRLHHRGIQSSASLPRKQHPGSRQQSTVSFTPSELARRAKAYDTFLGYDNSFLAELLTPRRDLCHQKFELTVDDLVFVGHPVCADDREGWVLNATSGTSFSNEAIERSRSGRGRPRGRTQTTTTTTESEAETQQDKEADIDQLFRGRAPRSHRHGQAPAATDFPNPAYASGEHSPFDPSPRSSSFNFNNNGNQAQSSTHLFSQQTRPSHSVVRREASRPPDLSNASAHHQENESNSGSLSSFHFVLVLDKPDPTPPYLPPGMSNTIPASQLSTLNLVDPNLSAQLYYDNIAFKMTAALFEEQCTAGYVSREAAYLDRKRERAKLKATPFVQFMHRMRARPGSIPKAMADLFDSLRTSTASAPSTSNRRADGGGGNGGALIMINNRIETHLQLPPILRDTLRMVFSADMETERDWEEGAYLGAFDGPLYMGGMDLDWGVDSAMAATMMANGAGSRHSLTSGALAGLMGAAGGGGRLGAGMLLDPQALQHEEWKRTTGPALVSWKTLLMLRTSKASPSISAQTGQRILPSTAGGAAFRRQVKGEPSASQQAQRGSTSRQVSLRSTTQEPPAPPTTTTTSQPRRKMHQRGESQGSIVSRFMAAEMSSGGGSGSGSMNSPAWGSAEMGHNSSSGSAAVHLQQRIRGQRSSTPSGASGVDSNNEDAEQSAAGGGPGAVPASTSAATGTTTGFTFGTASRGRDRERAGRIGAGASRARPDQQGLGSVMGSAAAAATAESLLLEDADELDAKGVEAWVRRFATELEPKLDGIPTLKELALNLNCDLYQNVYPMVRHLIYYREARVIDVPYITNIYSISPLVDVACLARLSKEWESAFPLLPNLTRVLSQLSYSAISFEKQLDAACRLFRPILNPTSELPSLSINNLADGSAAAPPVIDILDPMRNALRQETYLDALFWMLRAELLVQIQIRYRLICTEEVKRRARERRERERREWEMNVRARRKEKEELRRRRKLERKRAKKAQGREGQLEEQDDAGEEGGDVGELLPDEFDADVDDDDGEEAEDEDFSDEDLGEEEEEEEEEDDEDEEEEEDRPWMRDDDEADLGPTLIEQPGRPCSQEEALCLEVMMEGLPPDLEAVFREALPFFNGKHSLDEIAARRDLPPAKLRALLRRRSDYFVAFFHP</sequence>
<feature type="compositionally biased region" description="Low complexity" evidence="2">
    <location>
        <begin position="1019"/>
        <end position="1040"/>
    </location>
</feature>
<comment type="caution">
    <text evidence="4">The sequence shown here is derived from an EMBL/GenBank/DDBJ whole genome shotgun (WGS) entry which is preliminary data.</text>
</comment>
<feature type="compositionally biased region" description="Basic and acidic residues" evidence="2">
    <location>
        <begin position="480"/>
        <end position="491"/>
    </location>
</feature>
<feature type="compositionally biased region" description="Polar residues" evidence="2">
    <location>
        <begin position="990"/>
        <end position="1003"/>
    </location>
</feature>
<dbReference type="GO" id="GO:1904262">
    <property type="term" value="P:negative regulation of TORC1 signaling"/>
    <property type="evidence" value="ECO:0007669"/>
    <property type="project" value="TreeGrafter"/>
</dbReference>
<feature type="compositionally biased region" description="Low complexity" evidence="2">
    <location>
        <begin position="146"/>
        <end position="187"/>
    </location>
</feature>
<protein>
    <submittedName>
        <fullName evidence="4">Nitrogen permease regulator 3</fullName>
    </submittedName>
</protein>
<feature type="compositionally biased region" description="Acidic residues" evidence="2">
    <location>
        <begin position="129"/>
        <end position="145"/>
    </location>
</feature>
<name>A0AAN6GTA3_9BASI</name>
<feature type="compositionally biased region" description="Polar residues" evidence="2">
    <location>
        <begin position="570"/>
        <end position="585"/>
    </location>
</feature>
<dbReference type="Proteomes" id="UP001176517">
    <property type="component" value="Unassembled WGS sequence"/>
</dbReference>
<evidence type="ECO:0000256" key="2">
    <source>
        <dbReference type="SAM" id="MobiDB-lite"/>
    </source>
</evidence>
<evidence type="ECO:0000313" key="4">
    <source>
        <dbReference type="EMBL" id="KAK0556527.1"/>
    </source>
</evidence>
<evidence type="ECO:0000313" key="5">
    <source>
        <dbReference type="Proteomes" id="UP001176517"/>
    </source>
</evidence>
<feature type="region of interest" description="Disordered" evidence="2">
    <location>
        <begin position="98"/>
        <end position="379"/>
    </location>
</feature>
<feature type="compositionally biased region" description="Basic residues" evidence="2">
    <location>
        <begin position="307"/>
        <end position="317"/>
    </location>
</feature>
<feature type="compositionally biased region" description="Polar residues" evidence="2">
    <location>
        <begin position="540"/>
        <end position="555"/>
    </location>
</feature>
<feature type="compositionally biased region" description="Low complexity" evidence="2">
    <location>
        <begin position="465"/>
        <end position="474"/>
    </location>
</feature>
<dbReference type="PANTHER" id="PTHR13153:SF5">
    <property type="entry name" value="GATOR COMPLEX PROTEIN NPRL3"/>
    <property type="match status" value="1"/>
</dbReference>
<evidence type="ECO:0000259" key="3">
    <source>
        <dbReference type="Pfam" id="PF24064"/>
    </source>
</evidence>
<dbReference type="Pfam" id="PF03666">
    <property type="entry name" value="NPR3"/>
    <property type="match status" value="2"/>
</dbReference>
<feature type="compositionally biased region" description="Low complexity" evidence="2">
    <location>
        <begin position="909"/>
        <end position="925"/>
    </location>
</feature>
<dbReference type="GO" id="GO:1990130">
    <property type="term" value="C:GATOR1 complex"/>
    <property type="evidence" value="ECO:0007669"/>
    <property type="project" value="TreeGrafter"/>
</dbReference>
<dbReference type="GO" id="GO:0038202">
    <property type="term" value="P:TORC1 signaling"/>
    <property type="evidence" value="ECO:0007669"/>
    <property type="project" value="TreeGrafter"/>
</dbReference>
<feature type="compositionally biased region" description="Low complexity" evidence="2">
    <location>
        <begin position="526"/>
        <end position="539"/>
    </location>
</feature>
<feature type="compositionally biased region" description="Acidic residues" evidence="2">
    <location>
        <begin position="1330"/>
        <end position="1404"/>
    </location>
</feature>
<proteinExistence type="inferred from homology"/>
<feature type="compositionally biased region" description="Basic and acidic residues" evidence="2">
    <location>
        <begin position="261"/>
        <end position="284"/>
    </location>
</feature>
<feature type="compositionally biased region" description="Low complexity" evidence="2">
    <location>
        <begin position="338"/>
        <end position="347"/>
    </location>
</feature>
<dbReference type="Pfam" id="PF24064">
    <property type="entry name" value="HTH_NPRL3"/>
    <property type="match status" value="1"/>
</dbReference>
<feature type="region of interest" description="Disordered" evidence="2">
    <location>
        <begin position="449"/>
        <end position="585"/>
    </location>
</feature>
<dbReference type="PANTHER" id="PTHR13153">
    <property type="entry name" value="CGTHBA PROTEIN -14 GENE PROTEIN"/>
    <property type="match status" value="1"/>
</dbReference>
<feature type="region of interest" description="Disordered" evidence="2">
    <location>
        <begin position="1"/>
        <end position="42"/>
    </location>
</feature>
<feature type="compositionally biased region" description="Low complexity" evidence="2">
    <location>
        <begin position="243"/>
        <end position="252"/>
    </location>
</feature>
<feature type="compositionally biased region" description="Basic and acidic residues" evidence="2">
    <location>
        <begin position="220"/>
        <end position="238"/>
    </location>
</feature>
<keyword evidence="5" id="KW-1185">Reference proteome</keyword>
<evidence type="ECO:0000256" key="1">
    <source>
        <dbReference type="ARBA" id="ARBA00010546"/>
    </source>
</evidence>